<dbReference type="Proteomes" id="UP000297549">
    <property type="component" value="Unassembled WGS sequence"/>
</dbReference>
<dbReference type="EMBL" id="SRLC01000002">
    <property type="protein sequence ID" value="TGE21609.1"/>
    <property type="molecule type" value="Genomic_DNA"/>
</dbReference>
<comment type="caution">
    <text evidence="1">The sequence shown here is derived from an EMBL/GenBank/DDBJ whole genome shotgun (WGS) entry which is preliminary data.</text>
</comment>
<dbReference type="AlphaFoldDB" id="A0A4Z0PWA7"/>
<evidence type="ECO:0000313" key="2">
    <source>
        <dbReference type="Proteomes" id="UP000297549"/>
    </source>
</evidence>
<name>A0A4Z0PWA7_9BACT</name>
<dbReference type="RefSeq" id="WP_135464155.1">
    <property type="nucleotide sequence ID" value="NZ_SRLC01000002.1"/>
</dbReference>
<proteinExistence type="predicted"/>
<reference evidence="1 2" key="1">
    <citation type="submission" date="2019-04" db="EMBL/GenBank/DDBJ databases">
        <authorList>
            <person name="Feng G."/>
            <person name="Zhang J."/>
            <person name="Zhu H."/>
        </authorList>
    </citation>
    <scope>NUCLEOTIDE SEQUENCE [LARGE SCALE GENOMIC DNA]</scope>
    <source>
        <strain evidence="1 2">JCM 31653</strain>
    </source>
</reference>
<keyword evidence="2" id="KW-1185">Reference proteome</keyword>
<sequence length="192" mass="21303">MYIKQKTMKLDEGLAAVVAAIIGIAAGVISGVLSARYQSRIEHEKWQRALSDGFRSELRATVQQLTHKLSEAIHSMCWLTWQAEYGPEKLTQERIDQYDEEMHRLLPQIIGLHAVLAGMDYEVFSQLRGIVDDALKQDAGIGYAHLAFTEQDKSSARGLASQHEQAVALESQLSQAVAEAIRGYSIQARHAG</sequence>
<organism evidence="1 2">
    <name type="scientific">Hymenobacter aquaticus</name>
    <dbReference type="NCBI Taxonomy" id="1867101"/>
    <lineage>
        <taxon>Bacteria</taxon>
        <taxon>Pseudomonadati</taxon>
        <taxon>Bacteroidota</taxon>
        <taxon>Cytophagia</taxon>
        <taxon>Cytophagales</taxon>
        <taxon>Hymenobacteraceae</taxon>
        <taxon>Hymenobacter</taxon>
    </lineage>
</organism>
<protein>
    <submittedName>
        <fullName evidence="1">Uncharacterized protein</fullName>
    </submittedName>
</protein>
<dbReference type="OrthoDB" id="10016816at2"/>
<gene>
    <name evidence="1" type="ORF">E5K00_15125</name>
</gene>
<evidence type="ECO:0000313" key="1">
    <source>
        <dbReference type="EMBL" id="TGE21609.1"/>
    </source>
</evidence>
<accession>A0A4Z0PWA7</accession>